<evidence type="ECO:0000256" key="1">
    <source>
        <dbReference type="SAM" id="SignalP"/>
    </source>
</evidence>
<protein>
    <recommendedName>
        <fullName evidence="4">DUF4136 domain-containing protein</fullName>
    </recommendedName>
</protein>
<name>A0A238YXZ5_9PROT</name>
<organism evidence="2 3">
    <name type="scientific">Methylobacillus rhizosphaerae</name>
    <dbReference type="NCBI Taxonomy" id="551994"/>
    <lineage>
        <taxon>Bacteria</taxon>
        <taxon>Pseudomonadati</taxon>
        <taxon>Pseudomonadota</taxon>
        <taxon>Betaproteobacteria</taxon>
        <taxon>Nitrosomonadales</taxon>
        <taxon>Methylophilaceae</taxon>
        <taxon>Methylobacillus</taxon>
    </lineage>
</organism>
<dbReference type="RefSeq" id="WP_089375144.1">
    <property type="nucleotide sequence ID" value="NZ_FZOA01000003.1"/>
</dbReference>
<feature type="chain" id="PRO_5013009029" description="DUF4136 domain-containing protein" evidence="1">
    <location>
        <begin position="21"/>
        <end position="189"/>
    </location>
</feature>
<reference evidence="3" key="1">
    <citation type="submission" date="2017-06" db="EMBL/GenBank/DDBJ databases">
        <authorList>
            <person name="Varghese N."/>
            <person name="Submissions S."/>
        </authorList>
    </citation>
    <scope>NUCLEOTIDE SEQUENCE [LARGE SCALE GENOMIC DNA]</scope>
    <source>
        <strain evidence="3">Ca-68</strain>
    </source>
</reference>
<sequence length="189" mass="20855">MKKRILGLVTLSLIANLAMAEEPQPTSKVVVYISPQEYTNQIKLWHFVKDYWFAQGPLVAPVLTQTLSAKLGKTVMCDAGVTGDVLLWVRPQMFYNPHMRNFYGTIKATVYTGAGKAIAHYTGESRYSGDLDILPAKTIQATYDLAIQHVADKIQADPVVRQLISEGVSSKEGYTPCAMIALLPGRIQP</sequence>
<evidence type="ECO:0000313" key="3">
    <source>
        <dbReference type="Proteomes" id="UP000198305"/>
    </source>
</evidence>
<gene>
    <name evidence="2" type="ORF">SAMN05192560_0928</name>
</gene>
<proteinExistence type="predicted"/>
<dbReference type="EMBL" id="FZOA01000003">
    <property type="protein sequence ID" value="SNR75957.1"/>
    <property type="molecule type" value="Genomic_DNA"/>
</dbReference>
<feature type="signal peptide" evidence="1">
    <location>
        <begin position="1"/>
        <end position="20"/>
    </location>
</feature>
<keyword evidence="3" id="KW-1185">Reference proteome</keyword>
<evidence type="ECO:0000313" key="2">
    <source>
        <dbReference type="EMBL" id="SNR75957.1"/>
    </source>
</evidence>
<dbReference type="OrthoDB" id="8538715at2"/>
<accession>A0A238YXZ5</accession>
<evidence type="ECO:0008006" key="4">
    <source>
        <dbReference type="Google" id="ProtNLM"/>
    </source>
</evidence>
<dbReference type="Proteomes" id="UP000198305">
    <property type="component" value="Unassembled WGS sequence"/>
</dbReference>
<keyword evidence="1" id="KW-0732">Signal</keyword>
<dbReference type="AlphaFoldDB" id="A0A238YXZ5"/>